<dbReference type="EMBL" id="CAJPDQ010000021">
    <property type="protein sequence ID" value="CAF9924227.1"/>
    <property type="molecule type" value="Genomic_DNA"/>
</dbReference>
<dbReference type="Pfam" id="PF00817">
    <property type="entry name" value="IMS"/>
    <property type="match status" value="1"/>
</dbReference>
<dbReference type="FunFam" id="3.40.1170.60:FF:000006">
    <property type="entry name" value="DNA polymerase iota"/>
    <property type="match status" value="1"/>
</dbReference>
<dbReference type="Gene3D" id="3.40.1170.60">
    <property type="match status" value="1"/>
</dbReference>
<dbReference type="GO" id="GO:0070987">
    <property type="term" value="P:error-free translesion synthesis"/>
    <property type="evidence" value="ECO:0007669"/>
    <property type="project" value="UniProtKB-ARBA"/>
</dbReference>
<dbReference type="SUPFAM" id="SSF56672">
    <property type="entry name" value="DNA/RNA polymerases"/>
    <property type="match status" value="1"/>
</dbReference>
<sequence>MLEKPKKQLPLELRCERVILHFDYDCFYASVFEAENPRLKGLPLAVQQKQIIVTCNYEARRRGLYKLQLISEAKRLCPDVIIVLGEDLTKFRDVSKSLARFLTGHVWSGRCERLGFDETWLDCTTMIDYNVEQLSGDLRKSFFHLDQGDSALGFEFDATVTPGQVFPTVEDTDPSQAGSSYHSIQEVNDPLTVRLRLGSHLAAWLRARLEDKGFTATVGISVNKLLSKLVGSLHKPNNQTTLMPPYNFEYGQEHSSVSRFLDQHEVGKIPGIGFKISHKLREMMLGRQSNFQWGFAPDVSGDGVLVRDLRLNPELTSGNLQKLIGGPGWPKDIGQKVHELINGVDDSEVAEAKLVPTQISIEDSYRVLDTMKDLRDALIKLSISLIKRMRVDLVDDSREDEHQQNEFSHDTSTTQHYEWLAIPRTLRLSTRPRPPRTADGARQRAFQRISRSAPFPTFLLSSASIEGLAERLVEDLLVKLFHRLHPEDSDWDLSLVNIAVTNMSTMAGESRNAQGRDISKMLLPVTSTVEMATNNEDQKPALVTFGSEDNIPASQESEHNSKFWNDEAWTAEDERNAVEHCRICGASMPAFAFEAHLRFHLLPD</sequence>
<dbReference type="PANTHER" id="PTHR46404">
    <property type="entry name" value="DNA POLYMERASE IOTA"/>
    <property type="match status" value="1"/>
</dbReference>
<dbReference type="Gene3D" id="3.30.1490.100">
    <property type="entry name" value="DNA polymerase, Y-family, little finger domain"/>
    <property type="match status" value="1"/>
</dbReference>
<evidence type="ECO:0000313" key="3">
    <source>
        <dbReference type="Proteomes" id="UP000664169"/>
    </source>
</evidence>
<dbReference type="Proteomes" id="UP000664169">
    <property type="component" value="Unassembled WGS sequence"/>
</dbReference>
<protein>
    <recommendedName>
        <fullName evidence="1">UmuC domain-containing protein</fullName>
    </recommendedName>
</protein>
<name>A0A8H3FK20_9LECA</name>
<dbReference type="Gene3D" id="1.10.150.20">
    <property type="entry name" value="5' to 3' exonuclease, C-terminal subdomain"/>
    <property type="match status" value="1"/>
</dbReference>
<dbReference type="AlphaFoldDB" id="A0A8H3FK20"/>
<comment type="caution">
    <text evidence="2">The sequence shown here is derived from an EMBL/GenBank/DDBJ whole genome shotgun (WGS) entry which is preliminary data.</text>
</comment>
<dbReference type="InterPro" id="IPR001126">
    <property type="entry name" value="UmuC"/>
</dbReference>
<evidence type="ECO:0000259" key="1">
    <source>
        <dbReference type="PROSITE" id="PS50173"/>
    </source>
</evidence>
<dbReference type="PROSITE" id="PS50173">
    <property type="entry name" value="UMUC"/>
    <property type="match status" value="1"/>
</dbReference>
<dbReference type="Gene3D" id="3.30.70.270">
    <property type="match status" value="1"/>
</dbReference>
<reference evidence="2" key="1">
    <citation type="submission" date="2021-03" db="EMBL/GenBank/DDBJ databases">
        <authorList>
            <person name="Tagirdzhanova G."/>
        </authorList>
    </citation>
    <scope>NUCLEOTIDE SEQUENCE</scope>
</reference>
<proteinExistence type="predicted"/>
<evidence type="ECO:0000313" key="2">
    <source>
        <dbReference type="EMBL" id="CAF9924227.1"/>
    </source>
</evidence>
<dbReference type="InterPro" id="IPR036775">
    <property type="entry name" value="DNA_pol_Y-fam_lit_finger_sf"/>
</dbReference>
<organism evidence="2 3">
    <name type="scientific">Gomphillus americanus</name>
    <dbReference type="NCBI Taxonomy" id="1940652"/>
    <lineage>
        <taxon>Eukaryota</taxon>
        <taxon>Fungi</taxon>
        <taxon>Dikarya</taxon>
        <taxon>Ascomycota</taxon>
        <taxon>Pezizomycotina</taxon>
        <taxon>Lecanoromycetes</taxon>
        <taxon>OSLEUM clade</taxon>
        <taxon>Ostropomycetidae</taxon>
        <taxon>Ostropales</taxon>
        <taxon>Graphidaceae</taxon>
        <taxon>Gomphilloideae</taxon>
        <taxon>Gomphillus</taxon>
    </lineage>
</organism>
<dbReference type="GO" id="GO:0003684">
    <property type="term" value="F:damaged DNA binding"/>
    <property type="evidence" value="ECO:0007669"/>
    <property type="project" value="InterPro"/>
</dbReference>
<gene>
    <name evidence="2" type="ORF">GOMPHAMPRED_003558</name>
</gene>
<dbReference type="OrthoDB" id="447129at2759"/>
<feature type="domain" description="UmuC" evidence="1">
    <location>
        <begin position="19"/>
        <end position="273"/>
    </location>
</feature>
<keyword evidence="3" id="KW-1185">Reference proteome</keyword>
<dbReference type="GO" id="GO:0006281">
    <property type="term" value="P:DNA repair"/>
    <property type="evidence" value="ECO:0007669"/>
    <property type="project" value="InterPro"/>
</dbReference>
<dbReference type="InterPro" id="IPR043128">
    <property type="entry name" value="Rev_trsase/Diguanyl_cyclase"/>
</dbReference>
<dbReference type="PANTHER" id="PTHR46404:SF1">
    <property type="entry name" value="DNA POLYMERASE IOTA"/>
    <property type="match status" value="1"/>
</dbReference>
<accession>A0A8H3FK20</accession>
<dbReference type="GO" id="GO:0003887">
    <property type="term" value="F:DNA-directed DNA polymerase activity"/>
    <property type="evidence" value="ECO:0007669"/>
    <property type="project" value="TreeGrafter"/>
</dbReference>
<dbReference type="InterPro" id="IPR043502">
    <property type="entry name" value="DNA/RNA_pol_sf"/>
</dbReference>